<dbReference type="Proteomes" id="UP001352263">
    <property type="component" value="Unassembled WGS sequence"/>
</dbReference>
<dbReference type="Pfam" id="PF07238">
    <property type="entry name" value="PilZ"/>
    <property type="match status" value="1"/>
</dbReference>
<dbReference type="InterPro" id="IPR009875">
    <property type="entry name" value="PilZ_domain"/>
</dbReference>
<keyword evidence="3" id="KW-1185">Reference proteome</keyword>
<comment type="caution">
    <text evidence="2">The sequence shown here is derived from an EMBL/GenBank/DDBJ whole genome shotgun (WGS) entry which is preliminary data.</text>
</comment>
<proteinExistence type="predicted"/>
<feature type="domain" description="PilZ" evidence="1">
    <location>
        <begin position="8"/>
        <end position="111"/>
    </location>
</feature>
<sequence length="117" mass="13093">MEAISTSERRKSVRRPLMVPARILLPQLPITPVRTVEISLGGIGILSDAPIASNSACAIAFELRTLEESRRVNIWGTVTHTTKIQEKMYRSGIELLDTDSASRQLLQMFIDELTELE</sequence>
<name>A0ABU6JFB0_9BURK</name>
<dbReference type="SUPFAM" id="SSF141371">
    <property type="entry name" value="PilZ domain-like"/>
    <property type="match status" value="1"/>
</dbReference>
<reference evidence="2 3" key="1">
    <citation type="submission" date="2023-10" db="EMBL/GenBank/DDBJ databases">
        <title>Noviherbaspirillum sp. CPCC 100848 genome assembly.</title>
        <authorList>
            <person name="Li X.Y."/>
            <person name="Fang X.M."/>
        </authorList>
    </citation>
    <scope>NUCLEOTIDE SEQUENCE [LARGE SCALE GENOMIC DNA]</scope>
    <source>
        <strain evidence="2 3">CPCC 100848</strain>
    </source>
</reference>
<dbReference type="Gene3D" id="2.40.10.220">
    <property type="entry name" value="predicted glycosyltransferase like domains"/>
    <property type="match status" value="1"/>
</dbReference>
<protein>
    <submittedName>
        <fullName evidence="2">PilZ domain-containing protein</fullName>
    </submittedName>
</protein>
<evidence type="ECO:0000313" key="2">
    <source>
        <dbReference type="EMBL" id="MEC4722348.1"/>
    </source>
</evidence>
<dbReference type="EMBL" id="JAWIIV010000028">
    <property type="protein sequence ID" value="MEC4722348.1"/>
    <property type="molecule type" value="Genomic_DNA"/>
</dbReference>
<organism evidence="2 3">
    <name type="scientific">Noviherbaspirillum album</name>
    <dbReference type="NCBI Taxonomy" id="3080276"/>
    <lineage>
        <taxon>Bacteria</taxon>
        <taxon>Pseudomonadati</taxon>
        <taxon>Pseudomonadota</taxon>
        <taxon>Betaproteobacteria</taxon>
        <taxon>Burkholderiales</taxon>
        <taxon>Oxalobacteraceae</taxon>
        <taxon>Noviherbaspirillum</taxon>
    </lineage>
</organism>
<evidence type="ECO:0000313" key="3">
    <source>
        <dbReference type="Proteomes" id="UP001352263"/>
    </source>
</evidence>
<evidence type="ECO:0000259" key="1">
    <source>
        <dbReference type="Pfam" id="PF07238"/>
    </source>
</evidence>
<dbReference type="RefSeq" id="WP_326509021.1">
    <property type="nucleotide sequence ID" value="NZ_JAWIIV010000028.1"/>
</dbReference>
<accession>A0ABU6JFB0</accession>
<gene>
    <name evidence="2" type="ORF">RY831_24600</name>
</gene>